<evidence type="ECO:0000313" key="5">
    <source>
        <dbReference type="Proteomes" id="UP000663891"/>
    </source>
</evidence>
<dbReference type="Proteomes" id="UP000663891">
    <property type="component" value="Unassembled WGS sequence"/>
</dbReference>
<organism evidence="3 5">
    <name type="scientific">Adineta steineri</name>
    <dbReference type="NCBI Taxonomy" id="433720"/>
    <lineage>
        <taxon>Eukaryota</taxon>
        <taxon>Metazoa</taxon>
        <taxon>Spiralia</taxon>
        <taxon>Gnathifera</taxon>
        <taxon>Rotifera</taxon>
        <taxon>Eurotatoria</taxon>
        <taxon>Bdelloidea</taxon>
        <taxon>Adinetida</taxon>
        <taxon>Adinetidae</taxon>
        <taxon>Adineta</taxon>
    </lineage>
</organism>
<proteinExistence type="predicted"/>
<dbReference type="AlphaFoldDB" id="A0A814TNP0"/>
<feature type="coiled-coil region" evidence="1">
    <location>
        <begin position="313"/>
        <end position="350"/>
    </location>
</feature>
<dbReference type="EMBL" id="CAJNON010000278">
    <property type="protein sequence ID" value="CAF1164179.1"/>
    <property type="molecule type" value="Genomic_DNA"/>
</dbReference>
<keyword evidence="1" id="KW-0175">Coiled coil</keyword>
<reference evidence="3" key="1">
    <citation type="submission" date="2021-02" db="EMBL/GenBank/DDBJ databases">
        <authorList>
            <person name="Nowell W R."/>
        </authorList>
    </citation>
    <scope>NUCLEOTIDE SEQUENCE</scope>
</reference>
<sequence>MEAEESSSINSENVRIAGLETQILNSQEIIVRLNRELDSALLRITTLENVCSENQNDLHEKRLRIQQLNDEMIEQEESNDRLIQELQEKDERLQSLNDLIIQLKQHIKNGEEKQIDNNNIEHQVSEDTSSITSDLQIKFDQELRQLIFDELNNNDNLLDLSPQTIIGQYHDNERRKFHDLLQESLTTEDISHLIDSDDILFELLTHLNSLSRLKETLSRDSKELQHIRSLLRLTNDDNNNEKIKDLINKRECIEYLRQKIDSSSDLTDFDLIKNVLHNYFNFQQQQIDLKEYLHINNTNDNDINYLPILIERCNEANHIGKELNERIANYEQLKNQLNDSINETLERQNEIDNIVATFYNQSIDHDTSEVSQLNRIRTILQSNIDFQHAIFSEISVTSTDDALQRLHEYKLLNENNQISIEKDSIPNQQLAIDELTKEIQELKEDLNERKIQLKEITNLLKLDNNDNEEIQYDLIYSSLQSLSNFHQTLSNKLSVTDNNEIILQRIDDYQLIINELNSDKSNWSNETTTELITKLETMKHAGNTIEHLQKQLDQTIHSEKQLQLDIEQITDKFIPITDNNQDAESQTTDNNDEFYTQIKELMDIEENNREKIIDKIRELSQLPSPAKIHILFSNYEKLRNLFNVDDDDDSLIEIAMNLNENFLQLKQEYEILIKKEDIMNKSIGRLMDKVGLSSDSSSRTQIDEICAIFDTFCFEYSQLISSDIKIINLMELFKNIPLVIEENNQFKELIKQIDYDQSSEHLNYTLKLENYLTKVKNLCQLISHDNINIDQTLVTYQEKIQHDRDIIEKISNFKQKLLTHLSIDNEEQIFDRLNEINQINTKLQNIDDSTNTLNITITDQHKKIREHEDTIEKLRSQRERMLTKMKEMKINNETLANQLKQINQSLDEQYRKEIDYKNRIEELEQQKRSFNNQIQVTLDECKTQQDLQETMKLEIKSIQQEYDVQKKLYESRCRQIINEKNQLEKNRKELIEQKQIAEDDNKRLQTILQTIKDTFENVDDINSIVDIILKMQEDHQILNHRYEQMDRENEKLLVDIDQQQSIINEYTQTKNELEKCLFNNEQQIKNFEKEIQNKNELYEQLQDEYRLYKEDNENNKHSQVVIIDTEQSEPVVQSHHHVPIQQTTESNNWTTINMEDKEIPLTTTNKHSIIDTSAALFNLFGELKSKLGITLTHRPRSSSVFFLYLCAVHLLTVYLLFIRHC</sequence>
<evidence type="ECO:0000313" key="3">
    <source>
        <dbReference type="EMBL" id="CAF1164179.1"/>
    </source>
</evidence>
<feature type="coiled-coil region" evidence="1">
    <location>
        <begin position="857"/>
        <end position="940"/>
    </location>
</feature>
<keyword evidence="2" id="KW-0472">Membrane</keyword>
<dbReference type="OrthoDB" id="10018795at2759"/>
<protein>
    <submittedName>
        <fullName evidence="3">Uncharacterized protein</fullName>
    </submittedName>
</protein>
<dbReference type="Proteomes" id="UP000663881">
    <property type="component" value="Unassembled WGS sequence"/>
</dbReference>
<gene>
    <name evidence="4" type="ORF">OKA104_LOCUS33398</name>
    <name evidence="3" type="ORF">VCS650_LOCUS23535</name>
</gene>
<feature type="coiled-coil region" evidence="1">
    <location>
        <begin position="966"/>
        <end position="1118"/>
    </location>
</feature>
<name>A0A814TNP0_9BILA</name>
<accession>A0A814TNP0</accession>
<evidence type="ECO:0000313" key="4">
    <source>
        <dbReference type="EMBL" id="CAF4061212.1"/>
    </source>
</evidence>
<feature type="transmembrane region" description="Helical" evidence="2">
    <location>
        <begin position="1201"/>
        <end position="1218"/>
    </location>
</feature>
<keyword evidence="2" id="KW-0812">Transmembrane</keyword>
<evidence type="ECO:0000256" key="1">
    <source>
        <dbReference type="SAM" id="Coils"/>
    </source>
</evidence>
<feature type="coiled-coil region" evidence="1">
    <location>
        <begin position="16"/>
        <end position="113"/>
    </location>
</feature>
<feature type="coiled-coil region" evidence="1">
    <location>
        <begin position="425"/>
        <end position="459"/>
    </location>
</feature>
<comment type="caution">
    <text evidence="3">The sequence shown here is derived from an EMBL/GenBank/DDBJ whole genome shotgun (WGS) entry which is preliminary data.</text>
</comment>
<evidence type="ECO:0000256" key="2">
    <source>
        <dbReference type="SAM" id="Phobius"/>
    </source>
</evidence>
<keyword evidence="2" id="KW-1133">Transmembrane helix</keyword>
<dbReference type="EMBL" id="CAJOAY010004241">
    <property type="protein sequence ID" value="CAF4061212.1"/>
    <property type="molecule type" value="Genomic_DNA"/>
</dbReference>